<comment type="similarity">
    <text evidence="1">Belongs to the LysR transcriptional regulatory family.</text>
</comment>
<dbReference type="Gene3D" id="3.40.190.10">
    <property type="entry name" value="Periplasmic binding protein-like II"/>
    <property type="match status" value="2"/>
</dbReference>
<name>G6EJD0_9SPHN</name>
<dbReference type="Pfam" id="PF03466">
    <property type="entry name" value="LysR_substrate"/>
    <property type="match status" value="1"/>
</dbReference>
<dbReference type="Gene3D" id="1.10.10.10">
    <property type="entry name" value="Winged helix-like DNA-binding domain superfamily/Winged helix DNA-binding domain"/>
    <property type="match status" value="1"/>
</dbReference>
<dbReference type="FunFam" id="1.10.10.10:FF:000001">
    <property type="entry name" value="LysR family transcriptional regulator"/>
    <property type="match status" value="1"/>
</dbReference>
<dbReference type="Pfam" id="PF00126">
    <property type="entry name" value="HTH_1"/>
    <property type="match status" value="1"/>
</dbReference>
<dbReference type="CDD" id="cd08414">
    <property type="entry name" value="PBP2_LTTR_aromatics_like"/>
    <property type="match status" value="1"/>
</dbReference>
<gene>
    <name evidence="6" type="ORF">NSU_4451</name>
</gene>
<dbReference type="GO" id="GO:0032993">
    <property type="term" value="C:protein-DNA complex"/>
    <property type="evidence" value="ECO:0007669"/>
    <property type="project" value="TreeGrafter"/>
</dbReference>
<feature type="domain" description="HTH lysR-type" evidence="5">
    <location>
        <begin position="1"/>
        <end position="58"/>
    </location>
</feature>
<keyword evidence="7" id="KW-1185">Reference proteome</keyword>
<evidence type="ECO:0000256" key="4">
    <source>
        <dbReference type="ARBA" id="ARBA00023163"/>
    </source>
</evidence>
<evidence type="ECO:0000313" key="7">
    <source>
        <dbReference type="Proteomes" id="UP000004030"/>
    </source>
</evidence>
<dbReference type="InterPro" id="IPR000847">
    <property type="entry name" value="LysR_HTH_N"/>
</dbReference>
<dbReference type="SUPFAM" id="SSF46785">
    <property type="entry name" value="Winged helix' DNA-binding domain"/>
    <property type="match status" value="1"/>
</dbReference>
<dbReference type="GO" id="GO:0003677">
    <property type="term" value="F:DNA binding"/>
    <property type="evidence" value="ECO:0007669"/>
    <property type="project" value="UniProtKB-KW"/>
</dbReference>
<keyword evidence="3" id="KW-0238">DNA-binding</keyword>
<dbReference type="EMBL" id="AGFM01000072">
    <property type="protein sequence ID" value="EHJ58592.1"/>
    <property type="molecule type" value="Genomic_DNA"/>
</dbReference>
<evidence type="ECO:0000256" key="2">
    <source>
        <dbReference type="ARBA" id="ARBA00023015"/>
    </source>
</evidence>
<keyword evidence="2" id="KW-0805">Transcription regulation</keyword>
<dbReference type="eggNOG" id="COG0583">
    <property type="taxonomic scope" value="Bacteria"/>
</dbReference>
<dbReference type="PANTHER" id="PTHR30346:SF0">
    <property type="entry name" value="HCA OPERON TRANSCRIPTIONAL ACTIVATOR HCAR"/>
    <property type="match status" value="1"/>
</dbReference>
<dbReference type="InterPro" id="IPR036388">
    <property type="entry name" value="WH-like_DNA-bd_sf"/>
</dbReference>
<sequence length="299" mass="32762">MDLSKLRYTIALAEELNFTRAAERCHISQPPLSRAIRDIEDKVGTKLFERSKHHVQITPAGTSFVNTARKIIDLLESGALAARETADGLRGSLTIGFGGSMVYSLIPALVRQFRSAVPNVAIDFCTISITGQLEALREGRLDIGVIRLPINDAMIAHHIIRTEPLIIALPNNHPLARNSEEVNIGELEYCSFISYETRMGYNFHTDLLELCRTVDFSPMIAHVAPNTEGVIGIVACGEGVAIVPASARHLSIDGATFRNLKVPRKAQKLSSVRFALAWNRESTSATARQFLSLFGADLA</sequence>
<proteinExistence type="inferred from homology"/>
<evidence type="ECO:0000256" key="3">
    <source>
        <dbReference type="ARBA" id="ARBA00023125"/>
    </source>
</evidence>
<comment type="caution">
    <text evidence="6">The sequence shown here is derived from an EMBL/GenBank/DDBJ whole genome shotgun (WGS) entry which is preliminary data.</text>
</comment>
<reference evidence="6 7" key="1">
    <citation type="journal article" date="2012" name="J. Bacteriol.">
        <title>Genome sequence of benzo(a)pyrene-degrading bacterium Novosphingobium pentaromativorans US6-1.</title>
        <authorList>
            <person name="Luo Y.R."/>
            <person name="Kang S.G."/>
            <person name="Kim S.J."/>
            <person name="Kim M.R."/>
            <person name="Li N."/>
            <person name="Lee J.H."/>
            <person name="Kwon K.K."/>
        </authorList>
    </citation>
    <scope>NUCLEOTIDE SEQUENCE [LARGE SCALE GENOMIC DNA]</scope>
    <source>
        <strain evidence="6 7">US6-1</strain>
    </source>
</reference>
<protein>
    <recommendedName>
        <fullName evidence="5">HTH lysR-type domain-containing protein</fullName>
    </recommendedName>
</protein>
<dbReference type="InterPro" id="IPR036390">
    <property type="entry name" value="WH_DNA-bd_sf"/>
</dbReference>
<evidence type="ECO:0000259" key="5">
    <source>
        <dbReference type="PROSITE" id="PS50931"/>
    </source>
</evidence>
<organism evidence="6 7">
    <name type="scientific">Novosphingobium pentaromativorans US6-1</name>
    <dbReference type="NCBI Taxonomy" id="1088721"/>
    <lineage>
        <taxon>Bacteria</taxon>
        <taxon>Pseudomonadati</taxon>
        <taxon>Pseudomonadota</taxon>
        <taxon>Alphaproteobacteria</taxon>
        <taxon>Sphingomonadales</taxon>
        <taxon>Sphingomonadaceae</taxon>
        <taxon>Novosphingobium</taxon>
    </lineage>
</organism>
<dbReference type="RefSeq" id="WP_007015359.1">
    <property type="nucleotide sequence ID" value="NZ_AGFM01000072.1"/>
</dbReference>
<dbReference type="Proteomes" id="UP000004030">
    <property type="component" value="Unassembled WGS sequence"/>
</dbReference>
<evidence type="ECO:0000313" key="6">
    <source>
        <dbReference type="EMBL" id="EHJ58592.1"/>
    </source>
</evidence>
<dbReference type="PRINTS" id="PR00039">
    <property type="entry name" value="HTHLYSR"/>
</dbReference>
<dbReference type="PATRIC" id="fig|1088721.3.peg.4385"/>
<dbReference type="InterPro" id="IPR005119">
    <property type="entry name" value="LysR_subst-bd"/>
</dbReference>
<keyword evidence="4" id="KW-0804">Transcription</keyword>
<dbReference type="PROSITE" id="PS50931">
    <property type="entry name" value="HTH_LYSR"/>
    <property type="match status" value="1"/>
</dbReference>
<evidence type="ECO:0000256" key="1">
    <source>
        <dbReference type="ARBA" id="ARBA00009437"/>
    </source>
</evidence>
<dbReference type="SUPFAM" id="SSF53850">
    <property type="entry name" value="Periplasmic binding protein-like II"/>
    <property type="match status" value="1"/>
</dbReference>
<dbReference type="GO" id="GO:0003700">
    <property type="term" value="F:DNA-binding transcription factor activity"/>
    <property type="evidence" value="ECO:0007669"/>
    <property type="project" value="InterPro"/>
</dbReference>
<dbReference type="PANTHER" id="PTHR30346">
    <property type="entry name" value="TRANSCRIPTIONAL DUAL REGULATOR HCAR-RELATED"/>
    <property type="match status" value="1"/>
</dbReference>
<accession>G6EJD0</accession>
<dbReference type="AlphaFoldDB" id="G6EJD0"/>